<dbReference type="HAMAP" id="MF_00170">
    <property type="entry name" value="Rib_5P_isom_A"/>
    <property type="match status" value="1"/>
</dbReference>
<evidence type="ECO:0000256" key="1">
    <source>
        <dbReference type="ARBA" id="ARBA00001713"/>
    </source>
</evidence>
<dbReference type="PATRIC" id="fig|1397666.3.peg.531"/>
<dbReference type="EMBL" id="AWXE01000001">
    <property type="protein sequence ID" value="ERL47623.1"/>
    <property type="molecule type" value="Genomic_DNA"/>
</dbReference>
<dbReference type="PANTHER" id="PTHR43748">
    <property type="entry name" value="RIBOSE-5-PHOSPHATE ISOMERASE 3, CHLOROPLASTIC-RELATED"/>
    <property type="match status" value="1"/>
</dbReference>
<feature type="binding site" evidence="3">
    <location>
        <position position="124"/>
    </location>
    <ligand>
        <name>substrate</name>
    </ligand>
</feature>
<dbReference type="Pfam" id="PF06026">
    <property type="entry name" value="Rib_5-P_isom_A"/>
    <property type="match status" value="1"/>
</dbReference>
<dbReference type="InterPro" id="IPR050262">
    <property type="entry name" value="Ribose-5P_isomerase"/>
</dbReference>
<dbReference type="STRING" id="1397666.RS24_00593"/>
<organism evidence="4 5">
    <name type="scientific">Candidatus Micropelagius thuwalensis</name>
    <dbReference type="NCBI Taxonomy" id="1397666"/>
    <lineage>
        <taxon>Bacteria</taxon>
        <taxon>Pseudomonadati</taxon>
        <taxon>Pseudomonadota</taxon>
        <taxon>Alphaproteobacteria</taxon>
        <taxon>PS1 clade</taxon>
        <taxon>Candidatus Micropelagius</taxon>
    </lineage>
</organism>
<dbReference type="SUPFAM" id="SSF100950">
    <property type="entry name" value="NagB/RpiA/CoA transferase-like"/>
    <property type="match status" value="1"/>
</dbReference>
<dbReference type="GO" id="GO:0009052">
    <property type="term" value="P:pentose-phosphate shunt, non-oxidative branch"/>
    <property type="evidence" value="ECO:0007669"/>
    <property type="project" value="UniProtKB-UniRule"/>
</dbReference>
<dbReference type="Gene3D" id="3.40.50.1360">
    <property type="match status" value="1"/>
</dbReference>
<comment type="similarity">
    <text evidence="3">Belongs to the ribose 5-phosphate isomerase family.</text>
</comment>
<dbReference type="RefSeq" id="WP_021776640.1">
    <property type="nucleotide sequence ID" value="NZ_AWXE01000001.1"/>
</dbReference>
<dbReference type="SUPFAM" id="SSF75445">
    <property type="entry name" value="D-ribose-5-phosphate isomerase (RpiA), lid domain"/>
    <property type="match status" value="1"/>
</dbReference>
<dbReference type="InterPro" id="IPR037171">
    <property type="entry name" value="NagB/RpiA_transferase-like"/>
</dbReference>
<evidence type="ECO:0000313" key="4">
    <source>
        <dbReference type="EMBL" id="ERL47623.1"/>
    </source>
</evidence>
<dbReference type="InterPro" id="IPR004788">
    <property type="entry name" value="Ribose5P_isomerase_type_A"/>
</dbReference>
<feature type="binding site" evidence="3">
    <location>
        <begin position="97"/>
        <end position="100"/>
    </location>
    <ligand>
        <name>substrate</name>
    </ligand>
</feature>
<dbReference type="Proteomes" id="UP000016762">
    <property type="component" value="Unassembled WGS sequence"/>
</dbReference>
<dbReference type="AlphaFoldDB" id="U2WVS0"/>
<dbReference type="GO" id="GO:0004751">
    <property type="term" value="F:ribose-5-phosphate isomerase activity"/>
    <property type="evidence" value="ECO:0007669"/>
    <property type="project" value="UniProtKB-UniRule"/>
</dbReference>
<comment type="catalytic activity">
    <reaction evidence="1 3">
        <text>aldehydo-D-ribose 5-phosphate = D-ribulose 5-phosphate</text>
        <dbReference type="Rhea" id="RHEA:14657"/>
        <dbReference type="ChEBI" id="CHEBI:58121"/>
        <dbReference type="ChEBI" id="CHEBI:58273"/>
        <dbReference type="EC" id="5.3.1.6"/>
    </reaction>
</comment>
<comment type="caution">
    <text evidence="4">The sequence shown here is derived from an EMBL/GenBank/DDBJ whole genome shotgun (WGS) entry which is preliminary data.</text>
</comment>
<feature type="binding site" evidence="3">
    <location>
        <begin position="84"/>
        <end position="87"/>
    </location>
    <ligand>
        <name>substrate</name>
    </ligand>
</feature>
<dbReference type="Gene3D" id="3.30.70.260">
    <property type="match status" value="1"/>
</dbReference>
<dbReference type="InterPro" id="IPR020672">
    <property type="entry name" value="Ribose5P_isomerase_typA_subgr"/>
</dbReference>
<comment type="pathway">
    <text evidence="3">Carbohydrate degradation; pentose phosphate pathway; D-ribose 5-phosphate from D-ribulose 5-phosphate (non-oxidative stage): step 1/1.</text>
</comment>
<dbReference type="CDD" id="cd01398">
    <property type="entry name" value="RPI_A"/>
    <property type="match status" value="1"/>
</dbReference>
<dbReference type="NCBIfam" id="NF001924">
    <property type="entry name" value="PRK00702.1"/>
    <property type="match status" value="1"/>
</dbReference>
<dbReference type="EC" id="5.3.1.6" evidence="3"/>
<evidence type="ECO:0000313" key="5">
    <source>
        <dbReference type="Proteomes" id="UP000016762"/>
    </source>
</evidence>
<evidence type="ECO:0000256" key="3">
    <source>
        <dbReference type="HAMAP-Rule" id="MF_00170"/>
    </source>
</evidence>
<comment type="subunit">
    <text evidence="3">Homodimer.</text>
</comment>
<dbReference type="FunFam" id="3.40.50.1360:FF:000001">
    <property type="entry name" value="Ribose-5-phosphate isomerase A"/>
    <property type="match status" value="1"/>
</dbReference>
<dbReference type="PANTHER" id="PTHR43748:SF3">
    <property type="entry name" value="RIBOSE-5-PHOSPHATE ISOMERASE 3, CHLOROPLASTIC-RELATED"/>
    <property type="match status" value="1"/>
</dbReference>
<protein>
    <recommendedName>
        <fullName evidence="3">Ribose-5-phosphate isomerase A</fullName>
        <ecNumber evidence="3">5.3.1.6</ecNumber>
    </recommendedName>
    <alternativeName>
        <fullName evidence="3">Phosphoriboisomerase A</fullName>
        <shortName evidence="3">PRI</shortName>
    </alternativeName>
</protein>
<accession>U2WVS0</accession>
<keyword evidence="2 3" id="KW-0413">Isomerase</keyword>
<gene>
    <name evidence="3" type="primary">rpiA</name>
    <name evidence="4" type="ORF">RS24_00593</name>
</gene>
<sequence length="231" mass="23931">MSKSDDLKKQAALRALELVVSGMRLGLGTGSTAKHFVAGLGEKCAAGLDVKCVPTSEETRKQAEGLNIPLSNLDELGGLDLTVDGADEMDAGLTLIKGGGAALLREKIVAAASTRMIVIADESKLTERLGAFPLPVEVNPFAHETTAQMICEAISTNGLSGDVTLRGDDNPIMTDGGHYIYDCALGHIEDASSLSEALLNVPGVVEHGLFLGLATGAIIASDTGLKEFGEI</sequence>
<comment type="function">
    <text evidence="3">Catalyzes the reversible conversion of ribose-5-phosphate to ribulose 5-phosphate.</text>
</comment>
<feature type="active site" description="Proton acceptor" evidence="3">
    <location>
        <position position="106"/>
    </location>
</feature>
<dbReference type="UniPathway" id="UPA00115">
    <property type="reaction ID" value="UER00412"/>
</dbReference>
<dbReference type="NCBIfam" id="TIGR00021">
    <property type="entry name" value="rpiA"/>
    <property type="match status" value="1"/>
</dbReference>
<feature type="binding site" evidence="3">
    <location>
        <begin position="29"/>
        <end position="32"/>
    </location>
    <ligand>
        <name>substrate</name>
    </ligand>
</feature>
<evidence type="ECO:0000256" key="2">
    <source>
        <dbReference type="ARBA" id="ARBA00023235"/>
    </source>
</evidence>
<reference evidence="4 5" key="1">
    <citation type="journal article" date="2014" name="FEMS Microbiol. Ecol.">
        <title>Genomic differentiation among two strains of the PS1 clade isolated from geographically separated marine habitats.</title>
        <authorList>
            <person name="Jimenez-Infante F."/>
            <person name="Ngugi D.K."/>
            <person name="Alam I."/>
            <person name="Rashid M."/>
            <person name="Baalawi W."/>
            <person name="Kamau A.A."/>
            <person name="Bajic V.B."/>
            <person name="Stingl U."/>
        </authorList>
    </citation>
    <scope>NUCLEOTIDE SEQUENCE [LARGE SCALE GENOMIC DNA]</scope>
    <source>
        <strain evidence="4 5">RS24</strain>
    </source>
</reference>
<keyword evidence="5" id="KW-1185">Reference proteome</keyword>
<proteinExistence type="inferred from homology"/>
<name>U2WVS0_9PROT</name>
<dbReference type="OrthoDB" id="5870696at2"/>
<dbReference type="eggNOG" id="COG0120">
    <property type="taxonomic scope" value="Bacteria"/>
</dbReference>